<organism evidence="9 10">
    <name type="scientific">Hymenobacter polaris</name>
    <dbReference type="NCBI Taxonomy" id="2682546"/>
    <lineage>
        <taxon>Bacteria</taxon>
        <taxon>Pseudomonadati</taxon>
        <taxon>Bacteroidota</taxon>
        <taxon>Cytophagia</taxon>
        <taxon>Cytophagales</taxon>
        <taxon>Hymenobacteraceae</taxon>
        <taxon>Hymenobacter</taxon>
    </lineage>
</organism>
<sequence length="349" mass="37457">MGVALVFLAALVAFGISTVSGGGAGLLLLPVLARVLPASSVPAALTVGTATGTVSKLALFWRSINWPVTRRFVPGAVPGVLLGAYLLKYLNPLYLEVFIGLFLLSNLPAALKRSHPTSEAAAPERAGWLKLSTIGFLAGFLSGLTGAVGLLFKKFYFRYGLSRDEVIATRAANEMLLHAIKLVLYLYLGLLTGSAWQAGAVVAVAAVLATTGAKRLVKYLSETLFQRIGYAAMVLSGVFMLAGAGQELRTTENLRASTALLGDNLEITGWWRSTSLTLELEINDSPAIEQPVAFSDLPRRVQAEVRRLQRGRRLLNLEEVWAIGGHYYEAYFSAGGRVQSVDIKEESAT</sequence>
<evidence type="ECO:0000313" key="9">
    <source>
        <dbReference type="EMBL" id="NML64427.1"/>
    </source>
</evidence>
<evidence type="ECO:0000256" key="2">
    <source>
        <dbReference type="ARBA" id="ARBA00009142"/>
    </source>
</evidence>
<keyword evidence="7 8" id="KW-0472">Membrane</keyword>
<evidence type="ECO:0000256" key="7">
    <source>
        <dbReference type="ARBA" id="ARBA00023136"/>
    </source>
</evidence>
<comment type="subcellular location">
    <subcellularLocation>
        <location evidence="1 8">Cell membrane</location>
        <topology evidence="1 8">Multi-pass membrane protein</topology>
    </subcellularLocation>
</comment>
<evidence type="ECO:0000256" key="8">
    <source>
        <dbReference type="RuleBase" id="RU363041"/>
    </source>
</evidence>
<protein>
    <recommendedName>
        <fullName evidence="8">Probable membrane transporter protein</fullName>
    </recommendedName>
</protein>
<dbReference type="GO" id="GO:0005886">
    <property type="term" value="C:plasma membrane"/>
    <property type="evidence" value="ECO:0007669"/>
    <property type="project" value="UniProtKB-SubCell"/>
</dbReference>
<feature type="transmembrane region" description="Helical" evidence="8">
    <location>
        <begin position="131"/>
        <end position="152"/>
    </location>
</feature>
<dbReference type="EMBL" id="JABBGH010000001">
    <property type="protein sequence ID" value="NML64427.1"/>
    <property type="molecule type" value="Genomic_DNA"/>
</dbReference>
<accession>A0A7Y0AC35</accession>
<evidence type="ECO:0000256" key="6">
    <source>
        <dbReference type="ARBA" id="ARBA00022989"/>
    </source>
</evidence>
<keyword evidence="3" id="KW-0813">Transport</keyword>
<dbReference type="AlphaFoldDB" id="A0A7Y0AC35"/>
<comment type="caution">
    <text evidence="9">The sequence shown here is derived from an EMBL/GenBank/DDBJ whole genome shotgun (WGS) entry which is preliminary data.</text>
</comment>
<name>A0A7Y0AC35_9BACT</name>
<feature type="transmembrane region" description="Helical" evidence="8">
    <location>
        <begin position="228"/>
        <end position="245"/>
    </location>
</feature>
<dbReference type="InterPro" id="IPR002781">
    <property type="entry name" value="TM_pro_TauE-like"/>
</dbReference>
<feature type="transmembrane region" description="Helical" evidence="8">
    <location>
        <begin position="37"/>
        <end position="59"/>
    </location>
</feature>
<evidence type="ECO:0000256" key="1">
    <source>
        <dbReference type="ARBA" id="ARBA00004651"/>
    </source>
</evidence>
<evidence type="ECO:0000256" key="5">
    <source>
        <dbReference type="ARBA" id="ARBA00022692"/>
    </source>
</evidence>
<evidence type="ECO:0000256" key="4">
    <source>
        <dbReference type="ARBA" id="ARBA00022475"/>
    </source>
</evidence>
<evidence type="ECO:0000313" key="10">
    <source>
        <dbReference type="Proteomes" id="UP000559626"/>
    </source>
</evidence>
<keyword evidence="6 8" id="KW-1133">Transmembrane helix</keyword>
<reference evidence="9 10" key="1">
    <citation type="submission" date="2020-04" db="EMBL/GenBank/DDBJ databases">
        <title>Hymenobacter polaris sp. nov., isolated from Arctic soil.</title>
        <authorList>
            <person name="Dahal R.H."/>
        </authorList>
    </citation>
    <scope>NUCLEOTIDE SEQUENCE [LARGE SCALE GENOMIC DNA]</scope>
    <source>
        <strain evidence="9 10">RP-2-7</strain>
    </source>
</reference>
<feature type="transmembrane region" description="Helical" evidence="8">
    <location>
        <begin position="93"/>
        <end position="111"/>
    </location>
</feature>
<keyword evidence="5 8" id="KW-0812">Transmembrane</keyword>
<evidence type="ECO:0000256" key="3">
    <source>
        <dbReference type="ARBA" id="ARBA00022448"/>
    </source>
</evidence>
<dbReference type="PANTHER" id="PTHR30269:SF38">
    <property type="entry name" value="SULFITE EXPORTER TAUE_SAFE"/>
    <property type="match status" value="1"/>
</dbReference>
<dbReference type="RefSeq" id="WP_169529726.1">
    <property type="nucleotide sequence ID" value="NZ_JABBGH010000001.1"/>
</dbReference>
<feature type="transmembrane region" description="Helical" evidence="8">
    <location>
        <begin position="184"/>
        <end position="208"/>
    </location>
</feature>
<proteinExistence type="inferred from homology"/>
<gene>
    <name evidence="9" type="ORF">HHL22_04335</name>
</gene>
<comment type="similarity">
    <text evidence="2 8">Belongs to the 4-toluene sulfonate uptake permease (TSUP) (TC 2.A.102) family.</text>
</comment>
<dbReference type="PANTHER" id="PTHR30269">
    <property type="entry name" value="TRANSMEMBRANE PROTEIN YFCA"/>
    <property type="match status" value="1"/>
</dbReference>
<dbReference type="Pfam" id="PF01925">
    <property type="entry name" value="TauE"/>
    <property type="match status" value="1"/>
</dbReference>
<keyword evidence="10" id="KW-1185">Reference proteome</keyword>
<keyword evidence="4 8" id="KW-1003">Cell membrane</keyword>
<dbReference type="InterPro" id="IPR052017">
    <property type="entry name" value="TSUP"/>
</dbReference>
<dbReference type="Proteomes" id="UP000559626">
    <property type="component" value="Unassembled WGS sequence"/>
</dbReference>